<proteinExistence type="predicted"/>
<accession>A0A5J4QK30</accession>
<dbReference type="AlphaFoldDB" id="A0A5J4QK30"/>
<gene>
    <name evidence="1" type="ORF">EZS28_054559</name>
</gene>
<protein>
    <submittedName>
        <fullName evidence="1">Uncharacterized protein</fullName>
    </submittedName>
</protein>
<evidence type="ECO:0000313" key="2">
    <source>
        <dbReference type="Proteomes" id="UP000324800"/>
    </source>
</evidence>
<organism evidence="1 2">
    <name type="scientific">Streblomastix strix</name>
    <dbReference type="NCBI Taxonomy" id="222440"/>
    <lineage>
        <taxon>Eukaryota</taxon>
        <taxon>Metamonada</taxon>
        <taxon>Preaxostyla</taxon>
        <taxon>Oxymonadida</taxon>
        <taxon>Streblomastigidae</taxon>
        <taxon>Streblomastix</taxon>
    </lineage>
</organism>
<feature type="non-terminal residue" evidence="1">
    <location>
        <position position="1"/>
    </location>
</feature>
<comment type="caution">
    <text evidence="1">The sequence shown here is derived from an EMBL/GenBank/DDBJ whole genome shotgun (WGS) entry which is preliminary data.</text>
</comment>
<name>A0A5J4QK30_9EUKA</name>
<evidence type="ECO:0000313" key="1">
    <source>
        <dbReference type="EMBL" id="KAA6321400.1"/>
    </source>
</evidence>
<dbReference type="Proteomes" id="UP000324800">
    <property type="component" value="Unassembled WGS sequence"/>
</dbReference>
<sequence>ADYSESSPSLILVTPFVYPASPGGLLKHDFRFHILTVKSLLNEARIPSCVGFHCTQLTNFWCPTRQKSLFQSDYFG</sequence>
<reference evidence="1 2" key="1">
    <citation type="submission" date="2019-03" db="EMBL/GenBank/DDBJ databases">
        <title>Single cell metagenomics reveals metabolic interactions within the superorganism composed of flagellate Streblomastix strix and complex community of Bacteroidetes bacteria on its surface.</title>
        <authorList>
            <person name="Treitli S.C."/>
            <person name="Kolisko M."/>
            <person name="Husnik F."/>
            <person name="Keeling P."/>
            <person name="Hampl V."/>
        </authorList>
    </citation>
    <scope>NUCLEOTIDE SEQUENCE [LARGE SCALE GENOMIC DNA]</scope>
    <source>
        <strain evidence="1">ST1C</strain>
    </source>
</reference>
<dbReference type="EMBL" id="SNRW01045256">
    <property type="protein sequence ID" value="KAA6321400.1"/>
    <property type="molecule type" value="Genomic_DNA"/>
</dbReference>